<keyword evidence="2" id="KW-1185">Reference proteome</keyword>
<protein>
    <submittedName>
        <fullName evidence="1">Uncharacterized protein</fullName>
    </submittedName>
</protein>
<dbReference type="AlphaFoldDB" id="A0A3M7QUX9"/>
<sequence>MFRNIMTFSPGSQILKSQYGTKSFKPLENEATQNSEKTIKIRENIRQIKENTHEQEENCPKISENKFLEEINDIGTVYLDQNTYDYYDQSDSITPPIKEKLLTILLGYNIRRIF</sequence>
<gene>
    <name evidence="1" type="ORF">BpHYR1_035710</name>
</gene>
<dbReference type="EMBL" id="REGN01005034">
    <property type="protein sequence ID" value="RNA15146.1"/>
    <property type="molecule type" value="Genomic_DNA"/>
</dbReference>
<proteinExistence type="predicted"/>
<organism evidence="1 2">
    <name type="scientific">Brachionus plicatilis</name>
    <name type="common">Marine rotifer</name>
    <name type="synonym">Brachionus muelleri</name>
    <dbReference type="NCBI Taxonomy" id="10195"/>
    <lineage>
        <taxon>Eukaryota</taxon>
        <taxon>Metazoa</taxon>
        <taxon>Spiralia</taxon>
        <taxon>Gnathifera</taxon>
        <taxon>Rotifera</taxon>
        <taxon>Eurotatoria</taxon>
        <taxon>Monogononta</taxon>
        <taxon>Pseudotrocha</taxon>
        <taxon>Ploima</taxon>
        <taxon>Brachionidae</taxon>
        <taxon>Brachionus</taxon>
    </lineage>
</organism>
<evidence type="ECO:0000313" key="1">
    <source>
        <dbReference type="EMBL" id="RNA15146.1"/>
    </source>
</evidence>
<name>A0A3M7QUX9_BRAPC</name>
<accession>A0A3M7QUX9</accession>
<evidence type="ECO:0000313" key="2">
    <source>
        <dbReference type="Proteomes" id="UP000276133"/>
    </source>
</evidence>
<comment type="caution">
    <text evidence="1">The sequence shown here is derived from an EMBL/GenBank/DDBJ whole genome shotgun (WGS) entry which is preliminary data.</text>
</comment>
<dbReference type="Proteomes" id="UP000276133">
    <property type="component" value="Unassembled WGS sequence"/>
</dbReference>
<reference evidence="1 2" key="1">
    <citation type="journal article" date="2018" name="Sci. Rep.">
        <title>Genomic signatures of local adaptation to the degree of environmental predictability in rotifers.</title>
        <authorList>
            <person name="Franch-Gras L."/>
            <person name="Hahn C."/>
            <person name="Garcia-Roger E.M."/>
            <person name="Carmona M.J."/>
            <person name="Serra M."/>
            <person name="Gomez A."/>
        </authorList>
    </citation>
    <scope>NUCLEOTIDE SEQUENCE [LARGE SCALE GENOMIC DNA]</scope>
    <source>
        <strain evidence="1">HYR1</strain>
    </source>
</reference>